<accession>A0ACC1HMF1</accession>
<dbReference type="EMBL" id="JAMZIH010002100">
    <property type="protein sequence ID" value="KAJ1677669.1"/>
    <property type="molecule type" value="Genomic_DNA"/>
</dbReference>
<protein>
    <submittedName>
        <fullName evidence="1">Uncharacterized protein</fullName>
    </submittedName>
</protein>
<keyword evidence="2" id="KW-1185">Reference proteome</keyword>
<gene>
    <name evidence="1" type="ORF">EV182_005682</name>
</gene>
<evidence type="ECO:0000313" key="1">
    <source>
        <dbReference type="EMBL" id="KAJ1677669.1"/>
    </source>
</evidence>
<sequence length="66" mass="7635">MHGQRFSRLMQLAEILAVEDADDAPEVWRTRTAADPAGWALSEEEVKKLLYNRIDIPNERVQELKL</sequence>
<organism evidence="1 2">
    <name type="scientific">Spiromyces aspiralis</name>
    <dbReference type="NCBI Taxonomy" id="68401"/>
    <lineage>
        <taxon>Eukaryota</taxon>
        <taxon>Fungi</taxon>
        <taxon>Fungi incertae sedis</taxon>
        <taxon>Zoopagomycota</taxon>
        <taxon>Kickxellomycotina</taxon>
        <taxon>Kickxellomycetes</taxon>
        <taxon>Kickxellales</taxon>
        <taxon>Kickxellaceae</taxon>
        <taxon>Spiromyces</taxon>
    </lineage>
</organism>
<reference evidence="1" key="1">
    <citation type="submission" date="2022-06" db="EMBL/GenBank/DDBJ databases">
        <title>Phylogenomic reconstructions and comparative analyses of Kickxellomycotina fungi.</title>
        <authorList>
            <person name="Reynolds N.K."/>
            <person name="Stajich J.E."/>
            <person name="Barry K."/>
            <person name="Grigoriev I.V."/>
            <person name="Crous P."/>
            <person name="Smith M.E."/>
        </authorList>
    </citation>
    <scope>NUCLEOTIDE SEQUENCE</scope>
    <source>
        <strain evidence="1">RSA 2271</strain>
    </source>
</reference>
<comment type="caution">
    <text evidence="1">The sequence shown here is derived from an EMBL/GenBank/DDBJ whole genome shotgun (WGS) entry which is preliminary data.</text>
</comment>
<proteinExistence type="predicted"/>
<evidence type="ECO:0000313" key="2">
    <source>
        <dbReference type="Proteomes" id="UP001145114"/>
    </source>
</evidence>
<dbReference type="Proteomes" id="UP001145114">
    <property type="component" value="Unassembled WGS sequence"/>
</dbReference>
<name>A0ACC1HMF1_9FUNG</name>